<dbReference type="EMBL" id="PZQS01000007">
    <property type="protein sequence ID" value="PVD27303.1"/>
    <property type="molecule type" value="Genomic_DNA"/>
</dbReference>
<comment type="caution">
    <text evidence="3">The sequence shown here is derived from an EMBL/GenBank/DDBJ whole genome shotgun (WGS) entry which is preliminary data.</text>
</comment>
<evidence type="ECO:0000313" key="3">
    <source>
        <dbReference type="EMBL" id="PVD27303.1"/>
    </source>
</evidence>
<sequence>MSRRRGDYAPYPLNMLISWLIVVLALLHKVNTQADCDASERPVLKCYFPRNVNATQTDFSVYFQFDNGYEELLVDCIWLNHWFQCLKQEGFNITQQVSTTAEISLPTRFKSANGTYRCNLEGLEHKLGNPCRSGEKRQDKQVETQTNQFNGTIPENHPNDKGSPVPVHIVVLPLFAGLTVIAVAVTVLYKRKQLSKPEVKIPWEHVNA</sequence>
<evidence type="ECO:0000313" key="4">
    <source>
        <dbReference type="Proteomes" id="UP000245119"/>
    </source>
</evidence>
<keyword evidence="2" id="KW-0732">Signal</keyword>
<keyword evidence="1" id="KW-0472">Membrane</keyword>
<name>A0A2T7P1M3_POMCA</name>
<keyword evidence="1" id="KW-0812">Transmembrane</keyword>
<dbReference type="AlphaFoldDB" id="A0A2T7P1M3"/>
<dbReference type="Proteomes" id="UP000245119">
    <property type="component" value="Linkage Group LG7"/>
</dbReference>
<protein>
    <recommendedName>
        <fullName evidence="5">Ig-like domain-containing protein</fullName>
    </recommendedName>
</protein>
<proteinExistence type="predicted"/>
<evidence type="ECO:0008006" key="5">
    <source>
        <dbReference type="Google" id="ProtNLM"/>
    </source>
</evidence>
<gene>
    <name evidence="3" type="ORF">C0Q70_12458</name>
</gene>
<keyword evidence="4" id="KW-1185">Reference proteome</keyword>
<organism evidence="3 4">
    <name type="scientific">Pomacea canaliculata</name>
    <name type="common">Golden apple snail</name>
    <dbReference type="NCBI Taxonomy" id="400727"/>
    <lineage>
        <taxon>Eukaryota</taxon>
        <taxon>Metazoa</taxon>
        <taxon>Spiralia</taxon>
        <taxon>Lophotrochozoa</taxon>
        <taxon>Mollusca</taxon>
        <taxon>Gastropoda</taxon>
        <taxon>Caenogastropoda</taxon>
        <taxon>Architaenioglossa</taxon>
        <taxon>Ampullarioidea</taxon>
        <taxon>Ampullariidae</taxon>
        <taxon>Pomacea</taxon>
    </lineage>
</organism>
<evidence type="ECO:0000256" key="2">
    <source>
        <dbReference type="SAM" id="SignalP"/>
    </source>
</evidence>
<keyword evidence="1" id="KW-1133">Transmembrane helix</keyword>
<accession>A0A2T7P1M3</accession>
<feature type="chain" id="PRO_5015420651" description="Ig-like domain-containing protein" evidence="2">
    <location>
        <begin position="33"/>
        <end position="208"/>
    </location>
</feature>
<evidence type="ECO:0000256" key="1">
    <source>
        <dbReference type="SAM" id="Phobius"/>
    </source>
</evidence>
<reference evidence="3 4" key="1">
    <citation type="submission" date="2018-04" db="EMBL/GenBank/DDBJ databases">
        <title>The genome of golden apple snail Pomacea canaliculata provides insight into stress tolerance and invasive adaptation.</title>
        <authorList>
            <person name="Liu C."/>
            <person name="Liu B."/>
            <person name="Ren Y."/>
            <person name="Zhang Y."/>
            <person name="Wang H."/>
            <person name="Li S."/>
            <person name="Jiang F."/>
            <person name="Yin L."/>
            <person name="Zhang G."/>
            <person name="Qian W."/>
            <person name="Fan W."/>
        </authorList>
    </citation>
    <scope>NUCLEOTIDE SEQUENCE [LARGE SCALE GENOMIC DNA]</scope>
    <source>
        <strain evidence="3">SZHN2017</strain>
        <tissue evidence="3">Muscle</tissue>
    </source>
</reference>
<feature type="transmembrane region" description="Helical" evidence="1">
    <location>
        <begin position="167"/>
        <end position="189"/>
    </location>
</feature>
<feature type="signal peptide" evidence="2">
    <location>
        <begin position="1"/>
        <end position="32"/>
    </location>
</feature>